<keyword evidence="3 9" id="KW-0698">rRNA processing</keyword>
<dbReference type="InterPro" id="IPR011907">
    <property type="entry name" value="RNase_III"/>
</dbReference>
<comment type="subunit">
    <text evidence="9">Homodimer.</text>
</comment>
<dbReference type="Gene3D" id="1.10.1520.10">
    <property type="entry name" value="Ribonuclease III domain"/>
    <property type="match status" value="1"/>
</dbReference>
<evidence type="ECO:0000256" key="9">
    <source>
        <dbReference type="HAMAP-Rule" id="MF_00104"/>
    </source>
</evidence>
<name>A0A0G0VG44_9BACT</name>
<dbReference type="GO" id="GO:0004525">
    <property type="term" value="F:ribonuclease III activity"/>
    <property type="evidence" value="ECO:0007669"/>
    <property type="project" value="UniProtKB-UniRule"/>
</dbReference>
<reference evidence="13 14" key="1">
    <citation type="journal article" date="2015" name="Nature">
        <title>rRNA introns, odd ribosomes, and small enigmatic genomes across a large radiation of phyla.</title>
        <authorList>
            <person name="Brown C.T."/>
            <person name="Hug L.A."/>
            <person name="Thomas B.C."/>
            <person name="Sharon I."/>
            <person name="Castelle C.J."/>
            <person name="Singh A."/>
            <person name="Wilkins M.J."/>
            <person name="Williams K.H."/>
            <person name="Banfield J.F."/>
        </authorList>
    </citation>
    <scope>NUCLEOTIDE SEQUENCE [LARGE SCALE GENOMIC DNA]</scope>
</reference>
<evidence type="ECO:0000256" key="8">
    <source>
        <dbReference type="ARBA" id="ARBA00022884"/>
    </source>
</evidence>
<dbReference type="InterPro" id="IPR036389">
    <property type="entry name" value="RNase_III_sf"/>
</dbReference>
<dbReference type="FunFam" id="1.10.1520.10:FF:000001">
    <property type="entry name" value="Ribonuclease 3"/>
    <property type="match status" value="1"/>
</dbReference>
<feature type="binding site" evidence="9">
    <location>
        <position position="49"/>
    </location>
    <ligand>
        <name>Mg(2+)</name>
        <dbReference type="ChEBI" id="CHEBI:18420"/>
    </ligand>
</feature>
<feature type="binding site" evidence="9">
    <location>
        <position position="125"/>
    </location>
    <ligand>
        <name>Mg(2+)</name>
        <dbReference type="ChEBI" id="CHEBI:18420"/>
    </ligand>
</feature>
<keyword evidence="9" id="KW-0819">tRNA processing</keyword>
<keyword evidence="6 9" id="KW-0255">Endonuclease</keyword>
<dbReference type="AlphaFoldDB" id="A0A0G0VG44"/>
<proteinExistence type="inferred from homology"/>
<evidence type="ECO:0000256" key="1">
    <source>
        <dbReference type="ARBA" id="ARBA00000109"/>
    </source>
</evidence>
<keyword evidence="4 9" id="KW-0507">mRNA processing</keyword>
<dbReference type="EMBL" id="LCAW01000001">
    <property type="protein sequence ID" value="KKR99944.1"/>
    <property type="molecule type" value="Genomic_DNA"/>
</dbReference>
<dbReference type="GO" id="GO:0010468">
    <property type="term" value="P:regulation of gene expression"/>
    <property type="evidence" value="ECO:0007669"/>
    <property type="project" value="TreeGrafter"/>
</dbReference>
<dbReference type="Gene3D" id="3.30.160.20">
    <property type="match status" value="1"/>
</dbReference>
<dbReference type="GO" id="GO:0006397">
    <property type="term" value="P:mRNA processing"/>
    <property type="evidence" value="ECO:0007669"/>
    <property type="project" value="UniProtKB-UniRule"/>
</dbReference>
<evidence type="ECO:0000256" key="4">
    <source>
        <dbReference type="ARBA" id="ARBA00022664"/>
    </source>
</evidence>
<dbReference type="Pfam" id="PF14622">
    <property type="entry name" value="Ribonucleas_3_3"/>
    <property type="match status" value="1"/>
</dbReference>
<keyword evidence="9" id="KW-0460">Magnesium</keyword>
<evidence type="ECO:0000256" key="2">
    <source>
        <dbReference type="ARBA" id="ARBA00010183"/>
    </source>
</evidence>
<dbReference type="PROSITE" id="PS50137">
    <property type="entry name" value="DS_RBD"/>
    <property type="match status" value="1"/>
</dbReference>
<comment type="function">
    <text evidence="9">Digests double-stranded RNA. Involved in the processing of primary rRNA transcript to yield the immediate precursors to the large and small rRNAs (23S and 16S). Processes some mRNAs, and tRNAs when they are encoded in the rRNA operon. Processes pre-crRNA and tracrRNA of type II CRISPR loci if present in the organism.</text>
</comment>
<dbReference type="InterPro" id="IPR000999">
    <property type="entry name" value="RNase_III_dom"/>
</dbReference>
<feature type="active site" evidence="9">
    <location>
        <position position="125"/>
    </location>
</feature>
<comment type="catalytic activity">
    <reaction evidence="1 9">
        <text>Endonucleolytic cleavage to 5'-phosphomonoester.</text>
        <dbReference type="EC" id="3.1.26.3"/>
    </reaction>
</comment>
<dbReference type="GO" id="GO:0003725">
    <property type="term" value="F:double-stranded RNA binding"/>
    <property type="evidence" value="ECO:0007669"/>
    <property type="project" value="TreeGrafter"/>
</dbReference>
<keyword evidence="9" id="KW-0699">rRNA-binding</keyword>
<comment type="caution">
    <text evidence="13">The sequence shown here is derived from an EMBL/GenBank/DDBJ whole genome shotgun (WGS) entry which is preliminary data.</text>
</comment>
<dbReference type="SUPFAM" id="SSF54768">
    <property type="entry name" value="dsRNA-binding domain-like"/>
    <property type="match status" value="1"/>
</dbReference>
<evidence type="ECO:0000256" key="3">
    <source>
        <dbReference type="ARBA" id="ARBA00022552"/>
    </source>
</evidence>
<feature type="domain" description="RNase III" evidence="12">
    <location>
        <begin position="7"/>
        <end position="136"/>
    </location>
</feature>
<sequence>MNEDKELKKFAKSLGISYLPDGHFKQALVHRSYLNEHADFPIGHNERLEFLGDAVLELVVTEYLFESFDNPEGELTNYRAALVNGQNLAKVARTLEVEPQLYLSKGEAQDTSEKSRNYILANSMEAIIGSLYLDFGWEESKNFIHHHIISTLPDILEKKLYIDPKSRFQEESQSRMSTTPSYKVLEESGPDHKKTFRVGAFLGKELVAEGLGTSKQEGQVEAAQNALEAKGW</sequence>
<evidence type="ECO:0000259" key="12">
    <source>
        <dbReference type="PROSITE" id="PS50142"/>
    </source>
</evidence>
<comment type="similarity">
    <text evidence="2">Belongs to the ribonuclease III family.</text>
</comment>
<dbReference type="SUPFAM" id="SSF69065">
    <property type="entry name" value="RNase III domain-like"/>
    <property type="match status" value="1"/>
</dbReference>
<comment type="subcellular location">
    <subcellularLocation>
        <location evidence="9">Cytoplasm</location>
    </subcellularLocation>
</comment>
<keyword evidence="8 9" id="KW-0694">RNA-binding</keyword>
<dbReference type="GO" id="GO:0019843">
    <property type="term" value="F:rRNA binding"/>
    <property type="evidence" value="ECO:0007669"/>
    <property type="project" value="UniProtKB-KW"/>
</dbReference>
<dbReference type="GO" id="GO:0046872">
    <property type="term" value="F:metal ion binding"/>
    <property type="evidence" value="ECO:0007669"/>
    <property type="project" value="UniProtKB-KW"/>
</dbReference>
<evidence type="ECO:0000256" key="5">
    <source>
        <dbReference type="ARBA" id="ARBA00022722"/>
    </source>
</evidence>
<evidence type="ECO:0000256" key="10">
    <source>
        <dbReference type="SAM" id="MobiDB-lite"/>
    </source>
</evidence>
<keyword evidence="9" id="KW-0963">Cytoplasm</keyword>
<dbReference type="PANTHER" id="PTHR11207">
    <property type="entry name" value="RIBONUCLEASE III"/>
    <property type="match status" value="1"/>
</dbReference>
<dbReference type="GO" id="GO:0008033">
    <property type="term" value="P:tRNA processing"/>
    <property type="evidence" value="ECO:0007669"/>
    <property type="project" value="UniProtKB-KW"/>
</dbReference>
<keyword evidence="7 9" id="KW-0378">Hydrolase</keyword>
<keyword evidence="5 9" id="KW-0540">Nuclease</keyword>
<accession>A0A0G0VG44</accession>
<dbReference type="SMART" id="SM00535">
    <property type="entry name" value="RIBOc"/>
    <property type="match status" value="1"/>
</dbReference>
<evidence type="ECO:0000259" key="11">
    <source>
        <dbReference type="PROSITE" id="PS50137"/>
    </source>
</evidence>
<keyword evidence="9" id="KW-0479">Metal-binding</keyword>
<evidence type="ECO:0000313" key="13">
    <source>
        <dbReference type="EMBL" id="KKR99944.1"/>
    </source>
</evidence>
<dbReference type="NCBIfam" id="TIGR02191">
    <property type="entry name" value="RNaseIII"/>
    <property type="match status" value="1"/>
</dbReference>
<feature type="active site" evidence="9">
    <location>
        <position position="53"/>
    </location>
</feature>
<dbReference type="HAMAP" id="MF_00104">
    <property type="entry name" value="RNase_III"/>
    <property type="match status" value="1"/>
</dbReference>
<dbReference type="EC" id="3.1.26.3" evidence="9"/>
<feature type="region of interest" description="Disordered" evidence="10">
    <location>
        <begin position="167"/>
        <end position="188"/>
    </location>
</feature>
<dbReference type="GO" id="GO:0005737">
    <property type="term" value="C:cytoplasm"/>
    <property type="evidence" value="ECO:0007669"/>
    <property type="project" value="UniProtKB-SubCell"/>
</dbReference>
<dbReference type="SMART" id="SM00358">
    <property type="entry name" value="DSRM"/>
    <property type="match status" value="1"/>
</dbReference>
<dbReference type="Proteomes" id="UP000033930">
    <property type="component" value="Unassembled WGS sequence"/>
</dbReference>
<dbReference type="PROSITE" id="PS50142">
    <property type="entry name" value="RNASE_3_2"/>
    <property type="match status" value="1"/>
</dbReference>
<gene>
    <name evidence="9" type="primary">rnc</name>
    <name evidence="13" type="ORF">UU50_C0001G0002</name>
</gene>
<dbReference type="PROSITE" id="PS00517">
    <property type="entry name" value="RNASE_3_1"/>
    <property type="match status" value="1"/>
</dbReference>
<evidence type="ECO:0000256" key="7">
    <source>
        <dbReference type="ARBA" id="ARBA00022801"/>
    </source>
</evidence>
<evidence type="ECO:0000256" key="6">
    <source>
        <dbReference type="ARBA" id="ARBA00022759"/>
    </source>
</evidence>
<dbReference type="PANTHER" id="PTHR11207:SF0">
    <property type="entry name" value="RIBONUCLEASE 3"/>
    <property type="match status" value="1"/>
</dbReference>
<dbReference type="CDD" id="cd00593">
    <property type="entry name" value="RIBOc"/>
    <property type="match status" value="1"/>
</dbReference>
<dbReference type="Pfam" id="PF00035">
    <property type="entry name" value="dsrm"/>
    <property type="match status" value="1"/>
</dbReference>
<comment type="cofactor">
    <cofactor evidence="9">
        <name>Mg(2+)</name>
        <dbReference type="ChEBI" id="CHEBI:18420"/>
    </cofactor>
</comment>
<dbReference type="GO" id="GO:0006364">
    <property type="term" value="P:rRNA processing"/>
    <property type="evidence" value="ECO:0007669"/>
    <property type="project" value="UniProtKB-UniRule"/>
</dbReference>
<feature type="binding site" evidence="9">
    <location>
        <position position="122"/>
    </location>
    <ligand>
        <name>Mg(2+)</name>
        <dbReference type="ChEBI" id="CHEBI:18420"/>
    </ligand>
</feature>
<feature type="domain" description="DRBM" evidence="11">
    <location>
        <begin position="163"/>
        <end position="228"/>
    </location>
</feature>
<dbReference type="CDD" id="cd10845">
    <property type="entry name" value="DSRM_RNAse_III_family"/>
    <property type="match status" value="1"/>
</dbReference>
<organism evidence="13 14">
    <name type="scientific">Candidatus Uhrbacteria bacterium GW2011_GWC1_41_20</name>
    <dbReference type="NCBI Taxonomy" id="1618983"/>
    <lineage>
        <taxon>Bacteria</taxon>
        <taxon>Candidatus Uhriibacteriota</taxon>
    </lineage>
</organism>
<dbReference type="InterPro" id="IPR014720">
    <property type="entry name" value="dsRBD_dom"/>
</dbReference>
<dbReference type="PATRIC" id="fig|1618983.3.peg.2"/>
<protein>
    <recommendedName>
        <fullName evidence="9">Ribonuclease 3</fullName>
        <ecNumber evidence="9">3.1.26.3</ecNumber>
    </recommendedName>
    <alternativeName>
        <fullName evidence="9">Ribonuclease III</fullName>
        <shortName evidence="9">RNase III</shortName>
    </alternativeName>
</protein>
<evidence type="ECO:0000313" key="14">
    <source>
        <dbReference type="Proteomes" id="UP000033930"/>
    </source>
</evidence>